<dbReference type="InterPro" id="IPR003789">
    <property type="entry name" value="Asn/Gln_tRNA_amidoTrase-B-like"/>
</dbReference>
<dbReference type="InterPro" id="IPR042184">
    <property type="entry name" value="YqeY/Aim41_N"/>
</dbReference>
<dbReference type="Pfam" id="PF09424">
    <property type="entry name" value="YqeY"/>
    <property type="match status" value="1"/>
</dbReference>
<dbReference type="InterPro" id="IPR019004">
    <property type="entry name" value="YqeY/Aim41"/>
</dbReference>
<dbReference type="GO" id="GO:0016884">
    <property type="term" value="F:carbon-nitrogen ligase activity, with glutamine as amido-N-donor"/>
    <property type="evidence" value="ECO:0007669"/>
    <property type="project" value="InterPro"/>
</dbReference>
<comment type="caution">
    <text evidence="1">The sequence shown here is derived from an EMBL/GenBank/DDBJ whole genome shotgun (WGS) entry which is preliminary data.</text>
</comment>
<gene>
    <name evidence="1" type="ORF">S12H4_20301</name>
</gene>
<proteinExistence type="predicted"/>
<reference evidence="1" key="1">
    <citation type="journal article" date="2014" name="Front. Microbiol.">
        <title>High frequency of phylogenetically diverse reductive dehalogenase-homologous genes in deep subseafloor sedimentary metagenomes.</title>
        <authorList>
            <person name="Kawai M."/>
            <person name="Futagami T."/>
            <person name="Toyoda A."/>
            <person name="Takaki Y."/>
            <person name="Nishi S."/>
            <person name="Hori S."/>
            <person name="Arai W."/>
            <person name="Tsubouchi T."/>
            <person name="Morono Y."/>
            <person name="Uchiyama I."/>
            <person name="Ito T."/>
            <person name="Fujiyama A."/>
            <person name="Inagaki F."/>
            <person name="Takami H."/>
        </authorList>
    </citation>
    <scope>NUCLEOTIDE SEQUENCE</scope>
    <source>
        <strain evidence="1">Expedition CK06-06</strain>
    </source>
</reference>
<organism evidence="1">
    <name type="scientific">marine sediment metagenome</name>
    <dbReference type="NCBI Taxonomy" id="412755"/>
    <lineage>
        <taxon>unclassified sequences</taxon>
        <taxon>metagenomes</taxon>
        <taxon>ecological metagenomes</taxon>
    </lineage>
</organism>
<sequence length="90" mass="9953">QRKESIEAFKQGDRPELAAKEEAEMAILEQYMPAQMSRDEIITEARQVIEEVGAGGLGDKGKVMPKLIAKLKGKADGREINDVVTELLNK</sequence>
<accession>X1R143</accession>
<dbReference type="PANTHER" id="PTHR28055:SF1">
    <property type="entry name" value="ALTERED INHERITANCE OF MITOCHONDRIA PROTEIN 41, MITOCHONDRIAL"/>
    <property type="match status" value="1"/>
</dbReference>
<dbReference type="PANTHER" id="PTHR28055">
    <property type="entry name" value="ALTERED INHERITANCE OF MITOCHONDRIA PROTEIN 41, MITOCHONDRIAL"/>
    <property type="match status" value="1"/>
</dbReference>
<name>X1R143_9ZZZZ</name>
<protein>
    <recommendedName>
        <fullName evidence="2">Asn/Gln amidotransferase domain-containing protein</fullName>
    </recommendedName>
</protein>
<dbReference type="AlphaFoldDB" id="X1R143"/>
<evidence type="ECO:0008006" key="2">
    <source>
        <dbReference type="Google" id="ProtNLM"/>
    </source>
</evidence>
<dbReference type="InterPro" id="IPR023168">
    <property type="entry name" value="GatB_Yqey_C_2"/>
</dbReference>
<dbReference type="Gene3D" id="1.10.1510.10">
    <property type="entry name" value="Uncharacterised protein YqeY/AIM41 PF09424, N-terminal domain"/>
    <property type="match status" value="1"/>
</dbReference>
<feature type="non-terminal residue" evidence="1">
    <location>
        <position position="1"/>
    </location>
</feature>
<evidence type="ECO:0000313" key="1">
    <source>
        <dbReference type="EMBL" id="GAI74477.1"/>
    </source>
</evidence>
<dbReference type="Gene3D" id="1.10.10.410">
    <property type="match status" value="1"/>
</dbReference>
<dbReference type="SUPFAM" id="SSF89095">
    <property type="entry name" value="GatB/YqeY motif"/>
    <property type="match status" value="1"/>
</dbReference>
<dbReference type="EMBL" id="BARW01010274">
    <property type="protein sequence ID" value="GAI74477.1"/>
    <property type="molecule type" value="Genomic_DNA"/>
</dbReference>